<dbReference type="Pfam" id="PF01791">
    <property type="entry name" value="DeoC"/>
    <property type="match status" value="1"/>
</dbReference>
<dbReference type="SUPFAM" id="SSF51569">
    <property type="entry name" value="Aldolase"/>
    <property type="match status" value="1"/>
</dbReference>
<dbReference type="AlphaFoldDB" id="A0A931F1C8"/>
<dbReference type="InterPro" id="IPR013785">
    <property type="entry name" value="Aldolase_TIM"/>
</dbReference>
<evidence type="ECO:0000313" key="4">
    <source>
        <dbReference type="Proteomes" id="UP000605361"/>
    </source>
</evidence>
<dbReference type="GO" id="GO:0061595">
    <property type="term" value="F:6-deoxy-6-sulfofructose-1-phosphate aldolase activity"/>
    <property type="evidence" value="ECO:0007669"/>
    <property type="project" value="TreeGrafter"/>
</dbReference>
<name>A0A931F1C8_9ACTN</name>
<proteinExistence type="inferred from homology"/>
<dbReference type="SMART" id="SM01133">
    <property type="entry name" value="DeoC"/>
    <property type="match status" value="1"/>
</dbReference>
<dbReference type="InterPro" id="IPR050552">
    <property type="entry name" value="LacD_aldolase"/>
</dbReference>
<gene>
    <name evidence="3" type="ORF">ITP53_32515</name>
</gene>
<comment type="similarity">
    <text evidence="1">Belongs to the aldolase LacD family.</text>
</comment>
<evidence type="ECO:0000313" key="3">
    <source>
        <dbReference type="EMBL" id="MBF8190355.1"/>
    </source>
</evidence>
<organism evidence="3 4">
    <name type="scientific">Nonomuraea cypriaca</name>
    <dbReference type="NCBI Taxonomy" id="1187855"/>
    <lineage>
        <taxon>Bacteria</taxon>
        <taxon>Bacillati</taxon>
        <taxon>Actinomycetota</taxon>
        <taxon>Actinomycetes</taxon>
        <taxon>Streptosporangiales</taxon>
        <taxon>Streptosporangiaceae</taxon>
        <taxon>Nonomuraea</taxon>
    </lineage>
</organism>
<protein>
    <submittedName>
        <fullName evidence="3">Aldolase</fullName>
    </submittedName>
</protein>
<dbReference type="PANTHER" id="PTHR39340:SF1">
    <property type="entry name" value="SULFOFRUCTOSEPHOSPHATE ALDOLASE"/>
    <property type="match status" value="1"/>
</dbReference>
<dbReference type="EMBL" id="JADOGI010000119">
    <property type="protein sequence ID" value="MBF8190355.1"/>
    <property type="molecule type" value="Genomic_DNA"/>
</dbReference>
<reference evidence="3" key="1">
    <citation type="submission" date="2020-11" db="EMBL/GenBank/DDBJ databases">
        <title>Whole-genome analyses of Nonomuraea sp. K274.</title>
        <authorList>
            <person name="Veyisoglu A."/>
        </authorList>
    </citation>
    <scope>NUCLEOTIDE SEQUENCE</scope>
    <source>
        <strain evidence="3">K274</strain>
    </source>
</reference>
<evidence type="ECO:0000256" key="1">
    <source>
        <dbReference type="ARBA" id="ARBA00008679"/>
    </source>
</evidence>
<sequence>MRRLTAPLESAEGGFAMLALDQRESLRQMFPLVNGQEAADEALREFKSTATRVLSPLASAVLLDRLYGVADAAPESLASSLILAADLLEQPPGRPVLTTHLDTAVTPEYVRQVGAAALKFLVIWRADGDPAERERLVRSFLDVAAAAEVPSLVEAIVRPADGQTWAPEERHAAILQAAREIATLGGTIYKAEVPGYQPGDLSRVREQAERLSEIVPGPWVVLSNGVDPADFASAVREACLGGASGFLAGRAIWGDTVADPDTLGALTHRSAERLRALTAIVAETSRRSLGTSQ</sequence>
<dbReference type="GO" id="GO:1902777">
    <property type="term" value="P:6-sulfoquinovose(1-) catabolic process"/>
    <property type="evidence" value="ECO:0007669"/>
    <property type="project" value="TreeGrafter"/>
</dbReference>
<dbReference type="RefSeq" id="WP_195899277.1">
    <property type="nucleotide sequence ID" value="NZ_JADOGI010000119.1"/>
</dbReference>
<evidence type="ECO:0000256" key="2">
    <source>
        <dbReference type="ARBA" id="ARBA00023239"/>
    </source>
</evidence>
<keyword evidence="2" id="KW-0456">Lyase</keyword>
<dbReference type="Gene3D" id="3.20.20.70">
    <property type="entry name" value="Aldolase class I"/>
    <property type="match status" value="1"/>
</dbReference>
<dbReference type="Proteomes" id="UP000605361">
    <property type="component" value="Unassembled WGS sequence"/>
</dbReference>
<comment type="caution">
    <text evidence="3">The sequence shown here is derived from an EMBL/GenBank/DDBJ whole genome shotgun (WGS) entry which is preliminary data.</text>
</comment>
<dbReference type="InterPro" id="IPR002915">
    <property type="entry name" value="DeoC/FbaB/LacD_aldolase"/>
</dbReference>
<keyword evidence="4" id="KW-1185">Reference proteome</keyword>
<accession>A0A931F1C8</accession>
<dbReference type="PANTHER" id="PTHR39340">
    <property type="entry name" value="SULFOFRUCTOSEPHOSPHATE ALDOLASE"/>
    <property type="match status" value="1"/>
</dbReference>